<reference evidence="5" key="1">
    <citation type="journal article" date="2020" name="Stud. Mycol.">
        <title>101 Dothideomycetes genomes: a test case for predicting lifestyles and emergence of pathogens.</title>
        <authorList>
            <person name="Haridas S."/>
            <person name="Albert R."/>
            <person name="Binder M."/>
            <person name="Bloem J."/>
            <person name="Labutti K."/>
            <person name="Salamov A."/>
            <person name="Andreopoulos B."/>
            <person name="Baker S."/>
            <person name="Barry K."/>
            <person name="Bills G."/>
            <person name="Bluhm B."/>
            <person name="Cannon C."/>
            <person name="Castanera R."/>
            <person name="Culley D."/>
            <person name="Daum C."/>
            <person name="Ezra D."/>
            <person name="Gonzalez J."/>
            <person name="Henrissat B."/>
            <person name="Kuo A."/>
            <person name="Liang C."/>
            <person name="Lipzen A."/>
            <person name="Lutzoni F."/>
            <person name="Magnuson J."/>
            <person name="Mondo S."/>
            <person name="Nolan M."/>
            <person name="Ohm R."/>
            <person name="Pangilinan J."/>
            <person name="Park H.-J."/>
            <person name="Ramirez L."/>
            <person name="Alfaro M."/>
            <person name="Sun H."/>
            <person name="Tritt A."/>
            <person name="Yoshinaga Y."/>
            <person name="Zwiers L.-H."/>
            <person name="Turgeon B."/>
            <person name="Goodwin S."/>
            <person name="Spatafora J."/>
            <person name="Crous P."/>
            <person name="Grigoriev I."/>
        </authorList>
    </citation>
    <scope>NUCLEOTIDE SEQUENCE</scope>
    <source>
        <strain evidence="5">CBS 116435</strain>
    </source>
</reference>
<proteinExistence type="predicted"/>
<comment type="caution">
    <text evidence="5">The sequence shown here is derived from an EMBL/GenBank/DDBJ whole genome shotgun (WGS) entry which is preliminary data.</text>
</comment>
<evidence type="ECO:0000256" key="3">
    <source>
        <dbReference type="ARBA" id="ARBA00023140"/>
    </source>
</evidence>
<dbReference type="InterPro" id="IPR008733">
    <property type="entry name" value="PEX11"/>
</dbReference>
<comment type="subcellular location">
    <subcellularLocation>
        <location evidence="4">Peroxisome membrane</location>
    </subcellularLocation>
</comment>
<evidence type="ECO:0000256" key="2">
    <source>
        <dbReference type="ARBA" id="ARBA00023136"/>
    </source>
</evidence>
<keyword evidence="3" id="KW-0576">Peroxisome</keyword>
<dbReference type="GO" id="GO:0005778">
    <property type="term" value="C:peroxisomal membrane"/>
    <property type="evidence" value="ECO:0007669"/>
    <property type="project" value="UniProtKB-SubCell"/>
</dbReference>
<accession>A0A9P4Q3N0</accession>
<keyword evidence="6" id="KW-1185">Reference proteome</keyword>
<dbReference type="Pfam" id="PF05648">
    <property type="entry name" value="PEX11"/>
    <property type="match status" value="1"/>
</dbReference>
<sequence length="280" mass="31032">MVLRPFWIHHSDLLYTGLIAATTREVSGLWDLVTQLGFRNSSKMVADALIYHPAVSHYNKFVATTIGRDKTLRTIQYFSRFLAWYSYRTNQPDSTVAVFDSVKKNFGSVRKALRLGKFVEHLKAAAIASESTGLEPVLKWLAVGRQLGYAFYMGLDMVTYPDSAGIRKFAAAARLQKEAYRAWMLGLSCNVAAGVYTLWKLKEERRLQSSAGAEDGEKAVEQKKMTREEAATQLQLISDVCDLTVPISALGYLNLDDGIVGLAGTVSSLIGLYGAWQKTA</sequence>
<name>A0A9P4Q3N0_9PEZI</name>
<evidence type="ECO:0000256" key="1">
    <source>
        <dbReference type="ARBA" id="ARBA00022593"/>
    </source>
</evidence>
<dbReference type="GO" id="GO:0016559">
    <property type="term" value="P:peroxisome fission"/>
    <property type="evidence" value="ECO:0007669"/>
    <property type="project" value="InterPro"/>
</dbReference>
<dbReference type="OrthoDB" id="411017at2759"/>
<keyword evidence="2" id="KW-0472">Membrane</keyword>
<dbReference type="EMBL" id="MU003814">
    <property type="protein sequence ID" value="KAF2719184.1"/>
    <property type="molecule type" value="Genomic_DNA"/>
</dbReference>
<protein>
    <submittedName>
        <fullName evidence="5">Peroxisomal biogenesis factor</fullName>
    </submittedName>
</protein>
<dbReference type="AlphaFoldDB" id="A0A9P4Q3N0"/>
<evidence type="ECO:0000313" key="5">
    <source>
        <dbReference type="EMBL" id="KAF2719184.1"/>
    </source>
</evidence>
<evidence type="ECO:0000313" key="6">
    <source>
        <dbReference type="Proteomes" id="UP000799441"/>
    </source>
</evidence>
<gene>
    <name evidence="5" type="ORF">K431DRAFT_286915</name>
</gene>
<keyword evidence="1" id="KW-0962">Peroxisome biogenesis</keyword>
<organism evidence="5 6">
    <name type="scientific">Polychaeton citri CBS 116435</name>
    <dbReference type="NCBI Taxonomy" id="1314669"/>
    <lineage>
        <taxon>Eukaryota</taxon>
        <taxon>Fungi</taxon>
        <taxon>Dikarya</taxon>
        <taxon>Ascomycota</taxon>
        <taxon>Pezizomycotina</taxon>
        <taxon>Dothideomycetes</taxon>
        <taxon>Dothideomycetidae</taxon>
        <taxon>Capnodiales</taxon>
        <taxon>Capnodiaceae</taxon>
        <taxon>Polychaeton</taxon>
    </lineage>
</organism>
<dbReference type="Proteomes" id="UP000799441">
    <property type="component" value="Unassembled WGS sequence"/>
</dbReference>
<dbReference type="PANTHER" id="PTHR12652">
    <property type="entry name" value="PEROXISOMAL BIOGENESIS FACTOR 11"/>
    <property type="match status" value="1"/>
</dbReference>
<evidence type="ECO:0000256" key="4">
    <source>
        <dbReference type="ARBA" id="ARBA00046271"/>
    </source>
</evidence>
<dbReference type="PANTHER" id="PTHR12652:SF50">
    <property type="entry name" value="PEROXIN 11"/>
    <property type="match status" value="1"/>
</dbReference>